<dbReference type="SUPFAM" id="SSF46565">
    <property type="entry name" value="Chaperone J-domain"/>
    <property type="match status" value="1"/>
</dbReference>
<dbReference type="PANTHER" id="PTHR47374">
    <property type="entry name" value="ENDOSOME ANTIGEN-LIKE PROTEIN, PUTATIVE (DUF3444)-RELATED"/>
    <property type="match status" value="1"/>
</dbReference>
<reference evidence="3" key="1">
    <citation type="journal article" date="2023" name="Nat. Commun.">
        <title>Diploid and tetraploid genomes of Acorus and the evolution of monocots.</title>
        <authorList>
            <person name="Ma L."/>
            <person name="Liu K.W."/>
            <person name="Li Z."/>
            <person name="Hsiao Y.Y."/>
            <person name="Qi Y."/>
            <person name="Fu T."/>
            <person name="Tang G.D."/>
            <person name="Zhang D."/>
            <person name="Sun W.H."/>
            <person name="Liu D.K."/>
            <person name="Li Y."/>
            <person name="Chen G.Z."/>
            <person name="Liu X.D."/>
            <person name="Liao X.Y."/>
            <person name="Jiang Y.T."/>
            <person name="Yu X."/>
            <person name="Hao Y."/>
            <person name="Huang J."/>
            <person name="Zhao X.W."/>
            <person name="Ke S."/>
            <person name="Chen Y.Y."/>
            <person name="Wu W.L."/>
            <person name="Hsu J.L."/>
            <person name="Lin Y.F."/>
            <person name="Huang M.D."/>
            <person name="Li C.Y."/>
            <person name="Huang L."/>
            <person name="Wang Z.W."/>
            <person name="Zhao X."/>
            <person name="Zhong W.Y."/>
            <person name="Peng D.H."/>
            <person name="Ahmad S."/>
            <person name="Lan S."/>
            <person name="Zhang J.S."/>
            <person name="Tsai W.C."/>
            <person name="Van de Peer Y."/>
            <person name="Liu Z.J."/>
        </authorList>
    </citation>
    <scope>NUCLEOTIDE SEQUENCE</scope>
    <source>
        <strain evidence="3">SCP</strain>
    </source>
</reference>
<evidence type="ECO:0000259" key="2">
    <source>
        <dbReference type="PROSITE" id="PS50076"/>
    </source>
</evidence>
<dbReference type="InterPro" id="IPR056988">
    <property type="entry name" value="Zn_ribbon_pln"/>
</dbReference>
<dbReference type="PANTHER" id="PTHR47374:SF6">
    <property type="entry name" value="ENDOSOME ANTIGEN-LIKE PROTEIN, PUTATIVE (DUF3444)-RELATED"/>
    <property type="match status" value="1"/>
</dbReference>
<feature type="compositionally biased region" description="Low complexity" evidence="1">
    <location>
        <begin position="176"/>
        <end position="188"/>
    </location>
</feature>
<dbReference type="PROSITE" id="PS50076">
    <property type="entry name" value="DNAJ_2"/>
    <property type="match status" value="1"/>
</dbReference>
<feature type="compositionally biased region" description="Polar residues" evidence="1">
    <location>
        <begin position="156"/>
        <end position="175"/>
    </location>
</feature>
<organism evidence="3 4">
    <name type="scientific">Acorus gramineus</name>
    <name type="common">Dwarf sweet flag</name>
    <dbReference type="NCBI Taxonomy" id="55184"/>
    <lineage>
        <taxon>Eukaryota</taxon>
        <taxon>Viridiplantae</taxon>
        <taxon>Streptophyta</taxon>
        <taxon>Embryophyta</taxon>
        <taxon>Tracheophyta</taxon>
        <taxon>Spermatophyta</taxon>
        <taxon>Magnoliopsida</taxon>
        <taxon>Liliopsida</taxon>
        <taxon>Acoraceae</taxon>
        <taxon>Acorus</taxon>
    </lineage>
</organism>
<dbReference type="InterPro" id="IPR036869">
    <property type="entry name" value="J_dom_sf"/>
</dbReference>
<protein>
    <recommendedName>
        <fullName evidence="2">J domain-containing protein</fullName>
    </recommendedName>
</protein>
<dbReference type="InterPro" id="IPR001623">
    <property type="entry name" value="DnaJ_domain"/>
</dbReference>
<name>A0AAV9BNW3_ACOGR</name>
<dbReference type="SMART" id="SM00271">
    <property type="entry name" value="DnaJ"/>
    <property type="match status" value="1"/>
</dbReference>
<gene>
    <name evidence="3" type="ORF">QJS04_geneDACA003324</name>
</gene>
<comment type="caution">
    <text evidence="3">The sequence shown here is derived from an EMBL/GenBank/DDBJ whole genome shotgun (WGS) entry which is preliminary data.</text>
</comment>
<dbReference type="Pfam" id="PF11926">
    <property type="entry name" value="DUF3444"/>
    <property type="match status" value="2"/>
</dbReference>
<feature type="compositionally biased region" description="Basic and acidic residues" evidence="1">
    <location>
        <begin position="317"/>
        <end position="334"/>
    </location>
</feature>
<evidence type="ECO:0000313" key="4">
    <source>
        <dbReference type="Proteomes" id="UP001179952"/>
    </source>
</evidence>
<accession>A0AAV9BNW3</accession>
<evidence type="ECO:0000313" key="3">
    <source>
        <dbReference type="EMBL" id="KAK1278117.1"/>
    </source>
</evidence>
<dbReference type="GO" id="GO:0005783">
    <property type="term" value="C:endoplasmic reticulum"/>
    <property type="evidence" value="ECO:0007669"/>
    <property type="project" value="UniProtKB-ARBA"/>
</dbReference>
<feature type="compositionally biased region" description="Basic and acidic residues" evidence="1">
    <location>
        <begin position="751"/>
        <end position="779"/>
    </location>
</feature>
<dbReference type="AlphaFoldDB" id="A0AAV9BNW3"/>
<feature type="compositionally biased region" description="Basic and acidic residues" evidence="1">
    <location>
        <begin position="408"/>
        <end position="417"/>
    </location>
</feature>
<feature type="compositionally biased region" description="Basic and acidic residues" evidence="1">
    <location>
        <begin position="461"/>
        <end position="473"/>
    </location>
</feature>
<dbReference type="InterPro" id="IPR024593">
    <property type="entry name" value="DUF3444"/>
</dbReference>
<dbReference type="Pfam" id="PF23551">
    <property type="entry name" value="Zn_ribbon_20"/>
    <property type="match status" value="1"/>
</dbReference>
<feature type="domain" description="J" evidence="2">
    <location>
        <begin position="67"/>
        <end position="131"/>
    </location>
</feature>
<dbReference type="PRINTS" id="PR00625">
    <property type="entry name" value="JDOMAIN"/>
</dbReference>
<dbReference type="EMBL" id="JAUJYN010000002">
    <property type="protein sequence ID" value="KAK1278117.1"/>
    <property type="molecule type" value="Genomic_DNA"/>
</dbReference>
<sequence length="1084" mass="122424">MECNKDEAARAKDVAEKKLKGRDYVGARKFALKAQQLFPDLENISQILTVCEVHCSSESKSFGLEKDWYGILQVEDTANEASIKKQYRKLALQLHPDKNKFEGAEAAFKLIGEAQRTLCDQEKRTLYDMKRKASITTGVPRQPPNGLNRNPYVKNQPGSPNHFTNYSKPQFSSLHQQRPPQQKQMEQPNLPTQTQRVVHSASVFWTLCPHCNAKYQYYQNVMNKPIACPNCVKSFVAYEIGSEGAQPKSSMGRTWNQSGSFLRQRVLVQGAPNVGQKNAAASASASKRSQGHSGGTGMPAGSSKVNSTMVDGGLRNKAKEDVNVNNVARKEDKAGTTFESVNLQGSKKGEQQGRPTSSSGVKRRKTKAESSDSDDTDSEDIGVEEVILTDNQNTTSLFSRYPRRSSRHKQDVTYKEDASDDDDCVQPPDLKRVRKVGSSDKEDARKDDVPPSVASVIDNGKGGKQEGVRDENLRKANEQMRNHKRDREVENEANCTIDLTSDSETIPARFDYPDTEFYDFEKVREANKFLVDQIWAIYDDFDGMPRYYARIRKIYSAEFKLRITWLEADPISKDEIVWLENELPIACGNYKLGESEETENRLMFSHMISPSKGRRRNSYELYPRKGETWALFKDWNMKWTSNPDTFRKYDYEIVEVLSDYSWKEGVTVGHMVKVEGFICLFQRSMSEGASFYVPPSEILRFSHPIPSFRLTGQERNDVPAGSLELDPASLPPDIDMTSSVKSPTNAAAQGETEKDHEKAAVQLRDPGKSHAESEVEAKQIDNCNHSCSKPSLEGKSPPVMYQKPMSSKNNVDNGINRENEGLNGCVANKPDDANTFECQTSKGNHIPDTDVSSPQSVTLTYPDPEFHSFEQERSIGNFQRGQIWALYSDVDSYPKYYALIKKVELEYFRVHISWLELCPASKADNQWFDNELPAGCGIFKVASSADETYDSVETFSHQMRVVKAGRKNQYAIYPSKHEIWAVYKNWSSSWKESDLNNCELDVVEVLTDDAPFELSVLEKVNGYRSVFKKKSTAVNMTITKDGILRFSHRISSFRLTEERGGKLRGCFELDPASVPQELLFDDAD</sequence>
<feature type="compositionally biased region" description="Acidic residues" evidence="1">
    <location>
        <begin position="371"/>
        <end position="383"/>
    </location>
</feature>
<reference evidence="3" key="2">
    <citation type="submission" date="2023-06" db="EMBL/GenBank/DDBJ databases">
        <authorList>
            <person name="Ma L."/>
            <person name="Liu K.-W."/>
            <person name="Li Z."/>
            <person name="Hsiao Y.-Y."/>
            <person name="Qi Y."/>
            <person name="Fu T."/>
            <person name="Tang G."/>
            <person name="Zhang D."/>
            <person name="Sun W.-H."/>
            <person name="Liu D.-K."/>
            <person name="Li Y."/>
            <person name="Chen G.-Z."/>
            <person name="Liu X.-D."/>
            <person name="Liao X.-Y."/>
            <person name="Jiang Y.-T."/>
            <person name="Yu X."/>
            <person name="Hao Y."/>
            <person name="Huang J."/>
            <person name="Zhao X.-W."/>
            <person name="Ke S."/>
            <person name="Chen Y.-Y."/>
            <person name="Wu W.-L."/>
            <person name="Hsu J.-L."/>
            <person name="Lin Y.-F."/>
            <person name="Huang M.-D."/>
            <person name="Li C.-Y."/>
            <person name="Huang L."/>
            <person name="Wang Z.-W."/>
            <person name="Zhao X."/>
            <person name="Zhong W.-Y."/>
            <person name="Peng D.-H."/>
            <person name="Ahmad S."/>
            <person name="Lan S."/>
            <person name="Zhang J.-S."/>
            <person name="Tsai W.-C."/>
            <person name="Van De Peer Y."/>
            <person name="Liu Z.-J."/>
        </authorList>
    </citation>
    <scope>NUCLEOTIDE SEQUENCE</scope>
    <source>
        <strain evidence="3">SCP</strain>
        <tissue evidence="3">Leaves</tissue>
    </source>
</reference>
<dbReference type="CDD" id="cd06257">
    <property type="entry name" value="DnaJ"/>
    <property type="match status" value="1"/>
</dbReference>
<feature type="region of interest" description="Disordered" evidence="1">
    <location>
        <begin position="275"/>
        <end position="384"/>
    </location>
</feature>
<proteinExistence type="predicted"/>
<feature type="region of interest" description="Disordered" evidence="1">
    <location>
        <begin position="712"/>
        <end position="798"/>
    </location>
</feature>
<feature type="compositionally biased region" description="Polar residues" evidence="1">
    <location>
        <begin position="736"/>
        <end position="747"/>
    </location>
</feature>
<evidence type="ECO:0000256" key="1">
    <source>
        <dbReference type="SAM" id="MobiDB-lite"/>
    </source>
</evidence>
<dbReference type="Proteomes" id="UP001179952">
    <property type="component" value="Unassembled WGS sequence"/>
</dbReference>
<feature type="region of interest" description="Disordered" evidence="1">
    <location>
        <begin position="131"/>
        <end position="194"/>
    </location>
</feature>
<feature type="compositionally biased region" description="Basic and acidic residues" evidence="1">
    <location>
        <begin position="437"/>
        <end position="449"/>
    </location>
</feature>
<dbReference type="Gene3D" id="1.10.287.110">
    <property type="entry name" value="DnaJ domain"/>
    <property type="match status" value="1"/>
</dbReference>
<dbReference type="Pfam" id="PF00226">
    <property type="entry name" value="DnaJ"/>
    <property type="match status" value="1"/>
</dbReference>
<keyword evidence="4" id="KW-1185">Reference proteome</keyword>
<feature type="region of interest" description="Disordered" evidence="1">
    <location>
        <begin position="397"/>
        <end position="473"/>
    </location>
</feature>